<evidence type="ECO:0000256" key="8">
    <source>
        <dbReference type="ARBA" id="ARBA00047391"/>
    </source>
</evidence>
<feature type="binding site" evidence="9">
    <location>
        <position position="165"/>
    </location>
    <ligand>
        <name>Mn(2+)</name>
        <dbReference type="ChEBI" id="CHEBI:29035"/>
        <label>1</label>
    </ligand>
</feature>
<evidence type="ECO:0000256" key="6">
    <source>
        <dbReference type="ARBA" id="ARBA00022801"/>
    </source>
</evidence>
<feature type="binding site" evidence="9">
    <location>
        <position position="138"/>
    </location>
    <ligand>
        <name>Mn(2+)</name>
        <dbReference type="ChEBI" id="CHEBI:29035"/>
        <label>1</label>
    </ligand>
</feature>
<dbReference type="UniPathway" id="UPA00158">
    <property type="reaction ID" value="UER00270"/>
</dbReference>
<evidence type="ECO:0000256" key="11">
    <source>
        <dbReference type="RuleBase" id="RU003684"/>
    </source>
</evidence>
<feature type="binding site" evidence="9">
    <location>
        <position position="163"/>
    </location>
    <ligand>
        <name>Mn(2+)</name>
        <dbReference type="ChEBI" id="CHEBI:29035"/>
        <label>1</label>
    </ligand>
</feature>
<dbReference type="GO" id="GO:0004053">
    <property type="term" value="F:arginase activity"/>
    <property type="evidence" value="ECO:0007669"/>
    <property type="project" value="UniProtKB-EC"/>
</dbReference>
<name>L1K069_GUITC</name>
<evidence type="ECO:0000256" key="12">
    <source>
        <dbReference type="RuleBase" id="RU361159"/>
    </source>
</evidence>
<sequence length="342" mass="37278">MKKYLINSPSSRSYTQRVFRQVHPADIPFPSFLKSPKTCSVFGVPMVYGQPNHGTDYGPQMLRKFGLRGELEELGWTVRDNGDIAIDPPHENDPKPDSLLSGKTKNCYNVGKVCQAVHELTFYAASEGNFALTLGGDHSIGAGTVAGILKARPNTGVIWVDAHADINTPELSTSGNMHGMPVAFLTRLVEPTLFPGWDWLESTPPLHPAQLVYIGLRDVDPAERKILKDLGITCFTMQHVDRYGIAGVMERTFDQLYGRPLHCSYDIDAVDPLHAPSTGTAVRGGLTFREAHYLVEAVSGTGQLGSLDMVEVNPGLGSESENKETVEMALALIDSAMGSRIL</sequence>
<feature type="binding site" evidence="9">
    <location>
        <position position="266"/>
    </location>
    <ligand>
        <name>Mn(2+)</name>
        <dbReference type="ChEBI" id="CHEBI:29035"/>
        <label>1</label>
    </ligand>
</feature>
<dbReference type="Pfam" id="PF00491">
    <property type="entry name" value="Arginase"/>
    <property type="match status" value="1"/>
</dbReference>
<keyword evidence="5 9" id="KW-0479">Metal-binding</keyword>
<gene>
    <name evidence="13" type="ORF">GUITHDRAFT_84137</name>
</gene>
<keyword evidence="15" id="KW-1185">Reference proteome</keyword>
<reference evidence="13 15" key="1">
    <citation type="journal article" date="2012" name="Nature">
        <title>Algal genomes reveal evolutionary mosaicism and the fate of nucleomorphs.</title>
        <authorList>
            <consortium name="DOE Joint Genome Institute"/>
            <person name="Curtis B.A."/>
            <person name="Tanifuji G."/>
            <person name="Burki F."/>
            <person name="Gruber A."/>
            <person name="Irimia M."/>
            <person name="Maruyama S."/>
            <person name="Arias M.C."/>
            <person name="Ball S.G."/>
            <person name="Gile G.H."/>
            <person name="Hirakawa Y."/>
            <person name="Hopkins J.F."/>
            <person name="Kuo A."/>
            <person name="Rensing S.A."/>
            <person name="Schmutz J."/>
            <person name="Symeonidi A."/>
            <person name="Elias M."/>
            <person name="Eveleigh R.J."/>
            <person name="Herman E.K."/>
            <person name="Klute M.J."/>
            <person name="Nakayama T."/>
            <person name="Obornik M."/>
            <person name="Reyes-Prieto A."/>
            <person name="Armbrust E.V."/>
            <person name="Aves S.J."/>
            <person name="Beiko R.G."/>
            <person name="Coutinho P."/>
            <person name="Dacks J.B."/>
            <person name="Durnford D.G."/>
            <person name="Fast N.M."/>
            <person name="Green B.R."/>
            <person name="Grisdale C.J."/>
            <person name="Hempel F."/>
            <person name="Henrissat B."/>
            <person name="Hoppner M.P."/>
            <person name="Ishida K."/>
            <person name="Kim E."/>
            <person name="Koreny L."/>
            <person name="Kroth P.G."/>
            <person name="Liu Y."/>
            <person name="Malik S.B."/>
            <person name="Maier U.G."/>
            <person name="McRose D."/>
            <person name="Mock T."/>
            <person name="Neilson J.A."/>
            <person name="Onodera N.T."/>
            <person name="Poole A.M."/>
            <person name="Pritham E.J."/>
            <person name="Richards T.A."/>
            <person name="Rocap G."/>
            <person name="Roy S.W."/>
            <person name="Sarai C."/>
            <person name="Schaack S."/>
            <person name="Shirato S."/>
            <person name="Slamovits C.H."/>
            <person name="Spencer D.F."/>
            <person name="Suzuki S."/>
            <person name="Worden A.Z."/>
            <person name="Zauner S."/>
            <person name="Barry K."/>
            <person name="Bell C."/>
            <person name="Bharti A.K."/>
            <person name="Crow J.A."/>
            <person name="Grimwood J."/>
            <person name="Kramer R."/>
            <person name="Lindquist E."/>
            <person name="Lucas S."/>
            <person name="Salamov A."/>
            <person name="McFadden G.I."/>
            <person name="Lane C.E."/>
            <person name="Keeling P.J."/>
            <person name="Gray M.W."/>
            <person name="Grigoriev I.V."/>
            <person name="Archibald J.M."/>
        </authorList>
    </citation>
    <scope>NUCLEOTIDE SEQUENCE</scope>
    <source>
        <strain evidence="13 15">CCMP2712</strain>
    </source>
</reference>
<dbReference type="HOGENOM" id="CLU_039478_6_1_1"/>
<keyword evidence="6 11" id="KW-0378">Hydrolase</keyword>
<protein>
    <recommendedName>
        <fullName evidence="3 12">Arginase</fullName>
        <ecNumber evidence="2 12">3.5.3.1</ecNumber>
    </recommendedName>
</protein>
<dbReference type="eggNOG" id="KOG2965">
    <property type="taxonomic scope" value="Eukaryota"/>
</dbReference>
<keyword evidence="4 12" id="KW-0056">Arginine metabolism</keyword>
<dbReference type="RefSeq" id="XP_005840997.1">
    <property type="nucleotide sequence ID" value="XM_005840940.1"/>
</dbReference>
<dbReference type="NCBIfam" id="TIGR01229">
    <property type="entry name" value="rocF_arginase"/>
    <property type="match status" value="1"/>
</dbReference>
<dbReference type="STRING" id="905079.L1K069"/>
<dbReference type="AlphaFoldDB" id="L1K069"/>
<evidence type="ECO:0000256" key="2">
    <source>
        <dbReference type="ARBA" id="ARBA00012168"/>
    </source>
</evidence>
<dbReference type="FunFam" id="3.40.800.10:FF:000012">
    <property type="entry name" value="Arginase"/>
    <property type="match status" value="1"/>
</dbReference>
<evidence type="ECO:0000313" key="15">
    <source>
        <dbReference type="Proteomes" id="UP000011087"/>
    </source>
</evidence>
<dbReference type="PROSITE" id="PS01053">
    <property type="entry name" value="ARGINASE_1"/>
    <property type="match status" value="1"/>
</dbReference>
<evidence type="ECO:0000313" key="13">
    <source>
        <dbReference type="EMBL" id="EKX54017.1"/>
    </source>
</evidence>
<dbReference type="CDD" id="cd09989">
    <property type="entry name" value="Arginase"/>
    <property type="match status" value="1"/>
</dbReference>
<evidence type="ECO:0000256" key="7">
    <source>
        <dbReference type="ARBA" id="ARBA00023211"/>
    </source>
</evidence>
<evidence type="ECO:0000256" key="5">
    <source>
        <dbReference type="ARBA" id="ARBA00022723"/>
    </source>
</evidence>
<evidence type="ECO:0000256" key="1">
    <source>
        <dbReference type="ARBA" id="ARBA00005098"/>
    </source>
</evidence>
<evidence type="ECO:0000256" key="9">
    <source>
        <dbReference type="PIRSR" id="PIRSR036979-1"/>
    </source>
</evidence>
<dbReference type="Gene3D" id="3.40.800.10">
    <property type="entry name" value="Ureohydrolase domain"/>
    <property type="match status" value="1"/>
</dbReference>
<comment type="catalytic activity">
    <reaction evidence="8 12">
        <text>L-arginine + H2O = urea + L-ornithine</text>
        <dbReference type="Rhea" id="RHEA:20569"/>
        <dbReference type="ChEBI" id="CHEBI:15377"/>
        <dbReference type="ChEBI" id="CHEBI:16199"/>
        <dbReference type="ChEBI" id="CHEBI:32682"/>
        <dbReference type="ChEBI" id="CHEBI:46911"/>
        <dbReference type="EC" id="3.5.3.1"/>
    </reaction>
</comment>
<evidence type="ECO:0000256" key="4">
    <source>
        <dbReference type="ARBA" id="ARBA00022503"/>
    </source>
</evidence>
<feature type="binding site" evidence="9">
    <location>
        <position position="268"/>
    </location>
    <ligand>
        <name>Mn(2+)</name>
        <dbReference type="ChEBI" id="CHEBI:29035"/>
        <label>1</label>
    </ligand>
</feature>
<dbReference type="OrthoDB" id="9992747at2759"/>
<dbReference type="GO" id="GO:0006525">
    <property type="term" value="P:arginine metabolic process"/>
    <property type="evidence" value="ECO:0007669"/>
    <property type="project" value="UniProtKB-KW"/>
</dbReference>
<dbReference type="GO" id="GO:0000050">
    <property type="term" value="P:urea cycle"/>
    <property type="evidence" value="ECO:0007669"/>
    <property type="project" value="UniProtKB-UniPathway"/>
</dbReference>
<dbReference type="PRINTS" id="PR00116">
    <property type="entry name" value="ARGINASE"/>
</dbReference>
<dbReference type="InterPro" id="IPR023696">
    <property type="entry name" value="Ureohydrolase_dom_sf"/>
</dbReference>
<dbReference type="PIRSF" id="PIRSF036979">
    <property type="entry name" value="Arginase"/>
    <property type="match status" value="1"/>
</dbReference>
<comment type="pathway">
    <text evidence="1">Nitrogen metabolism; urea cycle; L-ornithine and urea from L-arginine: step 1/1.</text>
</comment>
<dbReference type="OMA" id="YKEFRYA"/>
<dbReference type="PANTHER" id="PTHR43782:SF3">
    <property type="entry name" value="ARGINASE"/>
    <property type="match status" value="1"/>
</dbReference>
<dbReference type="GeneID" id="17310809"/>
<reference evidence="15" key="2">
    <citation type="submission" date="2012-11" db="EMBL/GenBank/DDBJ databases">
        <authorList>
            <person name="Kuo A."/>
            <person name="Curtis B.A."/>
            <person name="Tanifuji G."/>
            <person name="Burki F."/>
            <person name="Gruber A."/>
            <person name="Irimia M."/>
            <person name="Maruyama S."/>
            <person name="Arias M.C."/>
            <person name="Ball S.G."/>
            <person name="Gile G.H."/>
            <person name="Hirakawa Y."/>
            <person name="Hopkins J.F."/>
            <person name="Rensing S.A."/>
            <person name="Schmutz J."/>
            <person name="Symeonidi A."/>
            <person name="Elias M."/>
            <person name="Eveleigh R.J."/>
            <person name="Herman E.K."/>
            <person name="Klute M.J."/>
            <person name="Nakayama T."/>
            <person name="Obornik M."/>
            <person name="Reyes-Prieto A."/>
            <person name="Armbrust E.V."/>
            <person name="Aves S.J."/>
            <person name="Beiko R.G."/>
            <person name="Coutinho P."/>
            <person name="Dacks J.B."/>
            <person name="Durnford D.G."/>
            <person name="Fast N.M."/>
            <person name="Green B.R."/>
            <person name="Grisdale C."/>
            <person name="Hempe F."/>
            <person name="Henrissat B."/>
            <person name="Hoppner M.P."/>
            <person name="Ishida K.-I."/>
            <person name="Kim E."/>
            <person name="Koreny L."/>
            <person name="Kroth P.G."/>
            <person name="Liu Y."/>
            <person name="Malik S.-B."/>
            <person name="Maier U.G."/>
            <person name="McRose D."/>
            <person name="Mock T."/>
            <person name="Neilson J.A."/>
            <person name="Onodera N.T."/>
            <person name="Poole A.M."/>
            <person name="Pritham E.J."/>
            <person name="Richards T.A."/>
            <person name="Rocap G."/>
            <person name="Roy S.W."/>
            <person name="Sarai C."/>
            <person name="Schaack S."/>
            <person name="Shirato S."/>
            <person name="Slamovits C.H."/>
            <person name="Spencer D.F."/>
            <person name="Suzuki S."/>
            <person name="Worden A.Z."/>
            <person name="Zauner S."/>
            <person name="Barry K."/>
            <person name="Bell C."/>
            <person name="Bharti A.K."/>
            <person name="Crow J.A."/>
            <person name="Grimwood J."/>
            <person name="Kramer R."/>
            <person name="Lindquist E."/>
            <person name="Lucas S."/>
            <person name="Salamov A."/>
            <person name="McFadden G.I."/>
            <person name="Lane C.E."/>
            <person name="Keeling P.J."/>
            <person name="Gray M.W."/>
            <person name="Grigoriev I.V."/>
            <person name="Archibald J.M."/>
        </authorList>
    </citation>
    <scope>NUCLEOTIDE SEQUENCE</scope>
    <source>
        <strain evidence="15">CCMP2712</strain>
    </source>
</reference>
<organism evidence="13">
    <name type="scientific">Guillardia theta (strain CCMP2712)</name>
    <name type="common">Cryptophyte</name>
    <dbReference type="NCBI Taxonomy" id="905079"/>
    <lineage>
        <taxon>Eukaryota</taxon>
        <taxon>Cryptophyceae</taxon>
        <taxon>Pyrenomonadales</taxon>
        <taxon>Geminigeraceae</taxon>
        <taxon>Guillardia</taxon>
    </lineage>
</organism>
<comment type="similarity">
    <text evidence="10 11">Belongs to the arginase family.</text>
</comment>
<dbReference type="EnsemblProtists" id="EKX54017">
    <property type="protein sequence ID" value="EKX54017"/>
    <property type="gene ID" value="GUITHDRAFT_84137"/>
</dbReference>
<evidence type="ECO:0000313" key="14">
    <source>
        <dbReference type="EnsemblProtists" id="EKX54017"/>
    </source>
</evidence>
<feature type="non-terminal residue" evidence="13">
    <location>
        <position position="342"/>
    </location>
</feature>
<dbReference type="PANTHER" id="PTHR43782">
    <property type="entry name" value="ARGINASE"/>
    <property type="match status" value="1"/>
</dbReference>
<dbReference type="EMBL" id="JH992968">
    <property type="protein sequence ID" value="EKX54017.1"/>
    <property type="molecule type" value="Genomic_DNA"/>
</dbReference>
<dbReference type="GO" id="GO:0005829">
    <property type="term" value="C:cytosol"/>
    <property type="evidence" value="ECO:0007669"/>
    <property type="project" value="TreeGrafter"/>
</dbReference>
<dbReference type="Proteomes" id="UP000011087">
    <property type="component" value="Unassembled WGS sequence"/>
</dbReference>
<feature type="binding site" evidence="9">
    <location>
        <position position="161"/>
    </location>
    <ligand>
        <name>Mn(2+)</name>
        <dbReference type="ChEBI" id="CHEBI:29035"/>
        <label>1</label>
    </ligand>
</feature>
<reference evidence="14" key="3">
    <citation type="submission" date="2016-03" db="UniProtKB">
        <authorList>
            <consortium name="EnsemblProtists"/>
        </authorList>
    </citation>
    <scope>IDENTIFICATION</scope>
</reference>
<dbReference type="GO" id="GO:0030145">
    <property type="term" value="F:manganese ion binding"/>
    <property type="evidence" value="ECO:0007669"/>
    <property type="project" value="TreeGrafter"/>
</dbReference>
<dbReference type="InterPro" id="IPR014033">
    <property type="entry name" value="Arginase"/>
</dbReference>
<dbReference type="InterPro" id="IPR020855">
    <property type="entry name" value="Ureohydrolase_Mn_BS"/>
</dbReference>
<evidence type="ECO:0000256" key="3">
    <source>
        <dbReference type="ARBA" id="ARBA00018123"/>
    </source>
</evidence>
<dbReference type="SUPFAM" id="SSF52768">
    <property type="entry name" value="Arginase/deacetylase"/>
    <property type="match status" value="1"/>
</dbReference>
<proteinExistence type="inferred from homology"/>
<dbReference type="EC" id="3.5.3.1" evidence="2 12"/>
<accession>L1K069</accession>
<dbReference type="KEGG" id="gtt:GUITHDRAFT_84137"/>
<evidence type="ECO:0000256" key="10">
    <source>
        <dbReference type="PROSITE-ProRule" id="PRU00742"/>
    </source>
</evidence>
<dbReference type="PaxDb" id="55529-EKX54017"/>
<dbReference type="PROSITE" id="PS51409">
    <property type="entry name" value="ARGINASE_2"/>
    <property type="match status" value="1"/>
</dbReference>
<comment type="cofactor">
    <cofactor evidence="9 12">
        <name>Mn(2+)</name>
        <dbReference type="ChEBI" id="CHEBI:29035"/>
    </cofactor>
    <text evidence="9 12">Binds 2 manganese ions per subunit.</text>
</comment>
<dbReference type="GO" id="GO:0005634">
    <property type="term" value="C:nucleus"/>
    <property type="evidence" value="ECO:0007669"/>
    <property type="project" value="TreeGrafter"/>
</dbReference>
<keyword evidence="7 9" id="KW-0464">Manganese</keyword>
<dbReference type="InterPro" id="IPR006035">
    <property type="entry name" value="Ureohydrolase"/>
</dbReference>